<name>A0A0F7L9D8_9VIRU</name>
<dbReference type="EMBL" id="KR029600">
    <property type="protein sequence ID" value="AKH47992.1"/>
    <property type="molecule type" value="Genomic_DNA"/>
</dbReference>
<proteinExistence type="predicted"/>
<sequence length="107" mass="12572">MELKQIQQEIALPSLPPGKMAELKAELSSQYSYKTGLLEDILLKKPEIWLRIREDHKSDKATDRYWEGTQMGLREMKIKLDLKRIEKMISALSSRLRVAEREANTQW</sequence>
<organism evidence="1">
    <name type="scientific">uncultured marine virus</name>
    <dbReference type="NCBI Taxonomy" id="186617"/>
    <lineage>
        <taxon>Viruses</taxon>
        <taxon>environmental samples</taxon>
    </lineage>
</organism>
<reference evidence="1" key="2">
    <citation type="submission" date="2015-03" db="EMBL/GenBank/DDBJ databases">
        <authorList>
            <person name="Chow C.-E.T."/>
            <person name="Winget D.M."/>
            <person name="White R.A.III."/>
            <person name="Hallam S.J."/>
            <person name="Suttle C.A."/>
        </authorList>
    </citation>
    <scope>NUCLEOTIDE SEQUENCE</scope>
    <source>
        <strain evidence="1">Oxic1_5</strain>
    </source>
</reference>
<evidence type="ECO:0000313" key="1">
    <source>
        <dbReference type="EMBL" id="AKH47992.1"/>
    </source>
</evidence>
<reference evidence="1" key="1">
    <citation type="journal article" date="2015" name="Front. Microbiol.">
        <title>Combining genomic sequencing methods to explore viral diversity and reveal potential virus-host interactions.</title>
        <authorList>
            <person name="Chow C.E."/>
            <person name="Winget D.M."/>
            <person name="White R.A.III."/>
            <person name="Hallam S.J."/>
            <person name="Suttle C.A."/>
        </authorList>
    </citation>
    <scope>NUCLEOTIDE SEQUENCE</scope>
    <source>
        <strain evidence="1">Oxic1_5</strain>
    </source>
</reference>
<protein>
    <submittedName>
        <fullName evidence="1">Uncharacterized protein</fullName>
    </submittedName>
</protein>
<accession>A0A0F7L9D8</accession>